<organism evidence="1">
    <name type="scientific">Cyprideis torosa</name>
    <dbReference type="NCBI Taxonomy" id="163714"/>
    <lineage>
        <taxon>Eukaryota</taxon>
        <taxon>Metazoa</taxon>
        <taxon>Ecdysozoa</taxon>
        <taxon>Arthropoda</taxon>
        <taxon>Crustacea</taxon>
        <taxon>Oligostraca</taxon>
        <taxon>Ostracoda</taxon>
        <taxon>Podocopa</taxon>
        <taxon>Podocopida</taxon>
        <taxon>Cytherocopina</taxon>
        <taxon>Cytheroidea</taxon>
        <taxon>Cytherideidae</taxon>
        <taxon>Cyprideis</taxon>
    </lineage>
</organism>
<sequence>MNVIGPCMKTIRTLKEHWRARNCPMTPSILQKDRCHPQHRFNACHQLNSSVLKKTQPKMHWYNWNPEVVQGCQDRAVLTCVMF</sequence>
<accession>A0A7R8WAX4</accession>
<dbReference type="EMBL" id="OB660659">
    <property type="protein sequence ID" value="CAD7225771.1"/>
    <property type="molecule type" value="Genomic_DNA"/>
</dbReference>
<proteinExistence type="predicted"/>
<dbReference type="AlphaFoldDB" id="A0A7R8WAX4"/>
<gene>
    <name evidence="1" type="ORF">CTOB1V02_LOCUS3703</name>
</gene>
<protein>
    <submittedName>
        <fullName evidence="1">Uncharacterized protein</fullName>
    </submittedName>
</protein>
<evidence type="ECO:0000313" key="1">
    <source>
        <dbReference type="EMBL" id="CAD7225771.1"/>
    </source>
</evidence>
<name>A0A7R8WAX4_9CRUS</name>
<reference evidence="1" key="1">
    <citation type="submission" date="2020-11" db="EMBL/GenBank/DDBJ databases">
        <authorList>
            <person name="Tran Van P."/>
        </authorList>
    </citation>
    <scope>NUCLEOTIDE SEQUENCE</scope>
</reference>